<dbReference type="PANTHER" id="PTHR33165:SF54">
    <property type="entry name" value="DUF1618 DOMAIN-CONTAINING PROTEIN"/>
    <property type="match status" value="1"/>
</dbReference>
<sequence>MQPPAAAPAATSSSNVTSAGVVLNWDMEQRDWSQLPSDLVSDIADRLLRVDVTEYIRVRAVCQPWRNSTADPRSFLDPRFFPRDWLLLAGDCLRHDGEPERFVNVRTGASLRIRLPDPDEYTHHGSAEGLLLLHHTLTDTVSLLNPLTLAFADLPAMAVVNDMRCRHVRRRWKTKVLFNSTGSIRGVGIVVDANEGSQPPLQPTVVLCLNRETRTALVCAKPGDLMWRAIDMTCVAEHEGKLPFVKRGLSVRGRFYMPKRAGDVLTVELRPRPHLAFVARQAGEYVRNGLNEACYLVPSLSDNDDGMLLVRITEGDEAEEFEEFMELFAVDLGNRSLEMRMPRGVTVFLPSINSLAPDT</sequence>
<dbReference type="InterPro" id="IPR036047">
    <property type="entry name" value="F-box-like_dom_sf"/>
</dbReference>
<feature type="domain" description="KIB1-4 beta-propeller" evidence="1">
    <location>
        <begin position="103"/>
        <end position="334"/>
    </location>
</feature>
<proteinExistence type="predicted"/>
<organism evidence="2 3">
    <name type="scientific">Eragrostis curvula</name>
    <name type="common">weeping love grass</name>
    <dbReference type="NCBI Taxonomy" id="38414"/>
    <lineage>
        <taxon>Eukaryota</taxon>
        <taxon>Viridiplantae</taxon>
        <taxon>Streptophyta</taxon>
        <taxon>Embryophyta</taxon>
        <taxon>Tracheophyta</taxon>
        <taxon>Spermatophyta</taxon>
        <taxon>Magnoliopsida</taxon>
        <taxon>Liliopsida</taxon>
        <taxon>Poales</taxon>
        <taxon>Poaceae</taxon>
        <taxon>PACMAD clade</taxon>
        <taxon>Chloridoideae</taxon>
        <taxon>Eragrostideae</taxon>
        <taxon>Eragrostidinae</taxon>
        <taxon>Eragrostis</taxon>
    </lineage>
</organism>
<dbReference type="Gramene" id="TVU49915">
    <property type="protein sequence ID" value="TVU49915"/>
    <property type="gene ID" value="EJB05_01257"/>
</dbReference>
<reference evidence="2 3" key="1">
    <citation type="journal article" date="2019" name="Sci. Rep.">
        <title>A high-quality genome of Eragrostis curvula grass provides insights into Poaceae evolution and supports new strategies to enhance forage quality.</title>
        <authorList>
            <person name="Carballo J."/>
            <person name="Santos B.A.C.M."/>
            <person name="Zappacosta D."/>
            <person name="Garbus I."/>
            <person name="Selva J.P."/>
            <person name="Gallo C.A."/>
            <person name="Diaz A."/>
            <person name="Albertini E."/>
            <person name="Caccamo M."/>
            <person name="Echenique V."/>
        </authorList>
    </citation>
    <scope>NUCLEOTIDE SEQUENCE [LARGE SCALE GENOMIC DNA]</scope>
    <source>
        <strain evidence="3">cv. Victoria</strain>
        <tissue evidence="2">Leaf</tissue>
    </source>
</reference>
<dbReference type="Pfam" id="PF03478">
    <property type="entry name" value="Beta-prop_KIB1-4"/>
    <property type="match status" value="1"/>
</dbReference>
<evidence type="ECO:0000259" key="1">
    <source>
        <dbReference type="Pfam" id="PF03478"/>
    </source>
</evidence>
<dbReference type="SUPFAM" id="SSF81383">
    <property type="entry name" value="F-box domain"/>
    <property type="match status" value="1"/>
</dbReference>
<protein>
    <recommendedName>
        <fullName evidence="1">KIB1-4 beta-propeller domain-containing protein</fullName>
    </recommendedName>
</protein>
<gene>
    <name evidence="2" type="ORF">EJB05_01257</name>
</gene>
<dbReference type="Gene3D" id="1.20.1280.50">
    <property type="match status" value="1"/>
</dbReference>
<dbReference type="InterPro" id="IPR005174">
    <property type="entry name" value="KIB1-4_b-propeller"/>
</dbReference>
<dbReference type="PANTHER" id="PTHR33165">
    <property type="entry name" value="F-BOX DOMAIN CONTAINING PROTEIN-LIKE-RELATED"/>
    <property type="match status" value="1"/>
</dbReference>
<accession>A0A5J9WPV6</accession>
<evidence type="ECO:0000313" key="2">
    <source>
        <dbReference type="EMBL" id="TVU49915.1"/>
    </source>
</evidence>
<name>A0A5J9WPV6_9POAL</name>
<dbReference type="Proteomes" id="UP000324897">
    <property type="component" value="Chromosome 6"/>
</dbReference>
<dbReference type="OrthoDB" id="653077at2759"/>
<comment type="caution">
    <text evidence="2">The sequence shown here is derived from an EMBL/GenBank/DDBJ whole genome shotgun (WGS) entry which is preliminary data.</text>
</comment>
<dbReference type="EMBL" id="RWGY01000002">
    <property type="protein sequence ID" value="TVU49915.1"/>
    <property type="molecule type" value="Genomic_DNA"/>
</dbReference>
<evidence type="ECO:0000313" key="3">
    <source>
        <dbReference type="Proteomes" id="UP000324897"/>
    </source>
</evidence>
<dbReference type="AlphaFoldDB" id="A0A5J9WPV6"/>
<keyword evidence="3" id="KW-1185">Reference proteome</keyword>
<feature type="non-terminal residue" evidence="2">
    <location>
        <position position="1"/>
    </location>
</feature>